<comment type="caution">
    <text evidence="1">The sequence shown here is derived from an EMBL/GenBank/DDBJ whole genome shotgun (WGS) entry which is preliminary data.</text>
</comment>
<dbReference type="EMBL" id="CM023473">
    <property type="protein sequence ID" value="KAH7954362.1"/>
    <property type="molecule type" value="Genomic_DNA"/>
</dbReference>
<evidence type="ECO:0000313" key="2">
    <source>
        <dbReference type="Proteomes" id="UP000821865"/>
    </source>
</evidence>
<reference evidence="1" key="1">
    <citation type="submission" date="2020-05" db="EMBL/GenBank/DDBJ databases">
        <title>Large-scale comparative analyses of tick genomes elucidate their genetic diversity and vector capacities.</title>
        <authorList>
            <person name="Jia N."/>
            <person name="Wang J."/>
            <person name="Shi W."/>
            <person name="Du L."/>
            <person name="Sun Y."/>
            <person name="Zhan W."/>
            <person name="Jiang J."/>
            <person name="Wang Q."/>
            <person name="Zhang B."/>
            <person name="Ji P."/>
            <person name="Sakyi L.B."/>
            <person name="Cui X."/>
            <person name="Yuan T."/>
            <person name="Jiang B."/>
            <person name="Yang W."/>
            <person name="Lam T.T.-Y."/>
            <person name="Chang Q."/>
            <person name="Ding S."/>
            <person name="Wang X."/>
            <person name="Zhu J."/>
            <person name="Ruan X."/>
            <person name="Zhao L."/>
            <person name="Wei J."/>
            <person name="Que T."/>
            <person name="Du C."/>
            <person name="Cheng J."/>
            <person name="Dai P."/>
            <person name="Han X."/>
            <person name="Huang E."/>
            <person name="Gao Y."/>
            <person name="Liu J."/>
            <person name="Shao H."/>
            <person name="Ye R."/>
            <person name="Li L."/>
            <person name="Wei W."/>
            <person name="Wang X."/>
            <person name="Wang C."/>
            <person name="Yang T."/>
            <person name="Huo Q."/>
            <person name="Li W."/>
            <person name="Guo W."/>
            <person name="Chen H."/>
            <person name="Zhou L."/>
            <person name="Ni X."/>
            <person name="Tian J."/>
            <person name="Zhou Y."/>
            <person name="Sheng Y."/>
            <person name="Liu T."/>
            <person name="Pan Y."/>
            <person name="Xia L."/>
            <person name="Li J."/>
            <person name="Zhao F."/>
            <person name="Cao W."/>
        </authorList>
    </citation>
    <scope>NUCLEOTIDE SEQUENCE</scope>
    <source>
        <strain evidence="1">Dsil-2018</strain>
    </source>
</reference>
<proteinExistence type="predicted"/>
<sequence length="439" mass="47676">MQAAPNLYSLLVCSHRDQKPQAISENPRPPPKYACPPEHVAPQLAVVEREQEASPLRPHRSGRMYNVTAEGLAVSQGCVLCVQFSIFVLLPLLLATALAVALLLGEAAPVVHDMLPDPTGTTEETLADSATTNAPPSKAITLAASGPRAEMVLSCTNCESRRPLGARLVWRTAPGQPPSGAGGDDESFLWDYPDIVMDVPGTWTLCPRLNVLVPTAPERRAQRSAIRATWGWLDQYPNCTLRVVFLLRLPPGRKELAAIQKEYEAFKDIVAEKQEFGVRPQPSSTAALIVEWVPMHLHGLQWAVRVTDDTHVRVLALLDVLDRWAPGPRVFGRASADRGHLEGCAYAAKSEDFLRLQPAFGSGSPDQDEGLLVTGLLARRAGLVPTHLDGVGPCGDGEAAAVVKERFRTGNFSATYLTMRGLSPEQMAVLHRGLQRLAR</sequence>
<evidence type="ECO:0000313" key="1">
    <source>
        <dbReference type="EMBL" id="KAH7954362.1"/>
    </source>
</evidence>
<name>A0ACB8CYZ1_DERSI</name>
<protein>
    <submittedName>
        <fullName evidence="1">Uncharacterized protein</fullName>
    </submittedName>
</protein>
<accession>A0ACB8CYZ1</accession>
<gene>
    <name evidence="1" type="ORF">HPB49_018039</name>
</gene>
<organism evidence="1 2">
    <name type="scientific">Dermacentor silvarum</name>
    <name type="common">Tick</name>
    <dbReference type="NCBI Taxonomy" id="543639"/>
    <lineage>
        <taxon>Eukaryota</taxon>
        <taxon>Metazoa</taxon>
        <taxon>Ecdysozoa</taxon>
        <taxon>Arthropoda</taxon>
        <taxon>Chelicerata</taxon>
        <taxon>Arachnida</taxon>
        <taxon>Acari</taxon>
        <taxon>Parasitiformes</taxon>
        <taxon>Ixodida</taxon>
        <taxon>Ixodoidea</taxon>
        <taxon>Ixodidae</taxon>
        <taxon>Rhipicephalinae</taxon>
        <taxon>Dermacentor</taxon>
    </lineage>
</organism>
<keyword evidence="2" id="KW-1185">Reference proteome</keyword>
<dbReference type="Proteomes" id="UP000821865">
    <property type="component" value="Chromosome 4"/>
</dbReference>